<feature type="domain" description="HTH cro/C1-type" evidence="1">
    <location>
        <begin position="26"/>
        <end position="81"/>
    </location>
</feature>
<evidence type="ECO:0000313" key="3">
    <source>
        <dbReference type="Proteomes" id="UP000189299"/>
    </source>
</evidence>
<gene>
    <name evidence="2" type="ORF">BTN92_15040</name>
</gene>
<organism evidence="2 3">
    <name type="scientific">Enterococcus mundtii</name>
    <dbReference type="NCBI Taxonomy" id="53346"/>
    <lineage>
        <taxon>Bacteria</taxon>
        <taxon>Bacillati</taxon>
        <taxon>Bacillota</taxon>
        <taxon>Bacilli</taxon>
        <taxon>Lactobacillales</taxon>
        <taxon>Enterococcaceae</taxon>
        <taxon>Enterococcus</taxon>
    </lineage>
</organism>
<comment type="caution">
    <text evidence="2">The sequence shown here is derived from an EMBL/GenBank/DDBJ whole genome shotgun (WGS) entry which is preliminary data.</text>
</comment>
<accession>A0A1V2UAZ0</accession>
<reference evidence="2 3" key="1">
    <citation type="submission" date="2016-12" db="EMBL/GenBank/DDBJ databases">
        <authorList>
            <person name="Song W.-J."/>
            <person name="Kurnit D.M."/>
        </authorList>
    </citation>
    <scope>NUCLEOTIDE SEQUENCE [LARGE SCALE GENOMIC DNA]</scope>
    <source>
        <strain evidence="2 3">CGB1038-1_S1</strain>
    </source>
</reference>
<dbReference type="RefSeq" id="WP_077152088.1">
    <property type="nucleotide sequence ID" value="NZ_CABMMO010000021.1"/>
</dbReference>
<dbReference type="EMBL" id="MSTR01000021">
    <property type="protein sequence ID" value="ONN40441.1"/>
    <property type="molecule type" value="Genomic_DNA"/>
</dbReference>
<sequence length="88" mass="10073">MLWSELKEEIAIPDEEKEVLDSLIYLINERKKQKVSQKELAERIGMKQAQLSKIENLTSVPSMATLNRYAAGLGLSMTITFTPREKTF</sequence>
<dbReference type="Pfam" id="PF01381">
    <property type="entry name" value="HTH_3"/>
    <property type="match status" value="1"/>
</dbReference>
<dbReference type="InterPro" id="IPR010982">
    <property type="entry name" value="Lambda_DNA-bd_dom_sf"/>
</dbReference>
<dbReference type="Proteomes" id="UP000189299">
    <property type="component" value="Unassembled WGS sequence"/>
</dbReference>
<evidence type="ECO:0000259" key="1">
    <source>
        <dbReference type="PROSITE" id="PS50943"/>
    </source>
</evidence>
<protein>
    <recommendedName>
        <fullName evidence="1">HTH cro/C1-type domain-containing protein</fullName>
    </recommendedName>
</protein>
<dbReference type="Gene3D" id="1.10.260.40">
    <property type="entry name" value="lambda repressor-like DNA-binding domains"/>
    <property type="match status" value="1"/>
</dbReference>
<dbReference type="GO" id="GO:0003677">
    <property type="term" value="F:DNA binding"/>
    <property type="evidence" value="ECO:0007669"/>
    <property type="project" value="InterPro"/>
</dbReference>
<dbReference type="SUPFAM" id="SSF47413">
    <property type="entry name" value="lambda repressor-like DNA-binding domains"/>
    <property type="match status" value="1"/>
</dbReference>
<dbReference type="CDD" id="cd00093">
    <property type="entry name" value="HTH_XRE"/>
    <property type="match status" value="1"/>
</dbReference>
<name>A0A1V2UAZ0_ENTMU</name>
<evidence type="ECO:0000313" key="2">
    <source>
        <dbReference type="EMBL" id="ONN40441.1"/>
    </source>
</evidence>
<dbReference type="InterPro" id="IPR001387">
    <property type="entry name" value="Cro/C1-type_HTH"/>
</dbReference>
<dbReference type="PROSITE" id="PS50943">
    <property type="entry name" value="HTH_CROC1"/>
    <property type="match status" value="1"/>
</dbReference>
<proteinExistence type="predicted"/>
<dbReference type="OrthoDB" id="2325690at2"/>
<dbReference type="SMART" id="SM00530">
    <property type="entry name" value="HTH_XRE"/>
    <property type="match status" value="1"/>
</dbReference>
<dbReference type="AlphaFoldDB" id="A0A1V2UAZ0"/>